<dbReference type="Proteomes" id="UP000075683">
    <property type="component" value="Unassembled WGS sequence"/>
</dbReference>
<dbReference type="AlphaFoldDB" id="A0A150M2K1"/>
<accession>A0A150M2K1</accession>
<reference evidence="1 2" key="1">
    <citation type="submission" date="2016-01" db="EMBL/GenBank/DDBJ databases">
        <title>Draft Genome Sequences of Seven Thermophilic Sporeformers Isolated from Foods.</title>
        <authorList>
            <person name="Berendsen E.M."/>
            <person name="Wells-Bennik M.H."/>
            <person name="Krawcyk A.O."/>
            <person name="De Jong A."/>
            <person name="Holsappel S."/>
            <person name="Eijlander R.T."/>
            <person name="Kuipers O.P."/>
        </authorList>
    </citation>
    <scope>NUCLEOTIDE SEQUENCE [LARGE SCALE GENOMIC DNA]</scope>
    <source>
        <strain evidence="1 2">B4135</strain>
    </source>
</reference>
<proteinExistence type="predicted"/>
<sequence length="53" mass="6272">MSDKRDRTLNVWQKILDIAPRMLNDPAAKKMKMLDIPVRESMNVEKFLLDVEQ</sequence>
<gene>
    <name evidence="1" type="ORF">B4135_2330</name>
</gene>
<protein>
    <submittedName>
        <fullName evidence="1">Uncharacterized protein</fullName>
    </submittedName>
</protein>
<evidence type="ECO:0000313" key="1">
    <source>
        <dbReference type="EMBL" id="KYD18561.1"/>
    </source>
</evidence>
<dbReference type="EMBL" id="LQYT01000050">
    <property type="protein sequence ID" value="KYD18561.1"/>
    <property type="molecule type" value="Genomic_DNA"/>
</dbReference>
<name>A0A150M2K1_9BACI</name>
<evidence type="ECO:0000313" key="2">
    <source>
        <dbReference type="Proteomes" id="UP000075683"/>
    </source>
</evidence>
<comment type="caution">
    <text evidence="1">The sequence shown here is derived from an EMBL/GenBank/DDBJ whole genome shotgun (WGS) entry which is preliminary data.</text>
</comment>
<dbReference type="STRING" id="301148.B4135_2330"/>
<organism evidence="1 2">
    <name type="scientific">Caldibacillus debilis</name>
    <dbReference type="NCBI Taxonomy" id="301148"/>
    <lineage>
        <taxon>Bacteria</taxon>
        <taxon>Bacillati</taxon>
        <taxon>Bacillota</taxon>
        <taxon>Bacilli</taxon>
        <taxon>Bacillales</taxon>
        <taxon>Bacillaceae</taxon>
        <taxon>Caldibacillus</taxon>
    </lineage>
</organism>